<dbReference type="GO" id="GO:0022857">
    <property type="term" value="F:transmembrane transporter activity"/>
    <property type="evidence" value="ECO:0007669"/>
    <property type="project" value="TreeGrafter"/>
</dbReference>
<dbReference type="GO" id="GO:0005886">
    <property type="term" value="C:plasma membrane"/>
    <property type="evidence" value="ECO:0007669"/>
    <property type="project" value="TreeGrafter"/>
</dbReference>
<name>M0MFK1_9EURY</name>
<dbReference type="InterPro" id="IPR027417">
    <property type="entry name" value="P-loop_NTPase"/>
</dbReference>
<dbReference type="AlphaFoldDB" id="M0MFK1"/>
<dbReference type="Proteomes" id="UP000011669">
    <property type="component" value="Unassembled WGS sequence"/>
</dbReference>
<dbReference type="PROSITE" id="PS00211">
    <property type="entry name" value="ABC_TRANSPORTER_1"/>
    <property type="match status" value="1"/>
</dbReference>
<keyword evidence="6" id="KW-1185">Reference proteome</keyword>
<evidence type="ECO:0000256" key="2">
    <source>
        <dbReference type="ARBA" id="ARBA00022840"/>
    </source>
</evidence>
<dbReference type="EMBL" id="AOMD01000030">
    <property type="protein sequence ID" value="EMA43205.1"/>
    <property type="molecule type" value="Genomic_DNA"/>
</dbReference>
<dbReference type="PROSITE" id="PS50893">
    <property type="entry name" value="ABC_TRANSPORTER_2"/>
    <property type="match status" value="1"/>
</dbReference>
<organism evidence="5 6">
    <name type="scientific">Halococcus saccharolyticus DSM 5350</name>
    <dbReference type="NCBI Taxonomy" id="1227455"/>
    <lineage>
        <taxon>Archaea</taxon>
        <taxon>Methanobacteriati</taxon>
        <taxon>Methanobacteriota</taxon>
        <taxon>Stenosarchaea group</taxon>
        <taxon>Halobacteria</taxon>
        <taxon>Halobacteriales</taxon>
        <taxon>Halococcaceae</taxon>
        <taxon>Halococcus</taxon>
    </lineage>
</organism>
<dbReference type="SMART" id="SM00382">
    <property type="entry name" value="AAA"/>
    <property type="match status" value="1"/>
</dbReference>
<evidence type="ECO:0000313" key="6">
    <source>
        <dbReference type="Proteomes" id="UP000011669"/>
    </source>
</evidence>
<keyword evidence="1" id="KW-0547">Nucleotide-binding</keyword>
<dbReference type="STRING" id="1227455.C449_14542"/>
<gene>
    <name evidence="5" type="ORF">C449_14542</name>
</gene>
<protein>
    <submittedName>
        <fullName evidence="5">ABC transporter</fullName>
    </submittedName>
</protein>
<dbReference type="PATRIC" id="fig|1227455.4.peg.2955"/>
<dbReference type="OrthoDB" id="302885at2157"/>
<evidence type="ECO:0000256" key="3">
    <source>
        <dbReference type="SAM" id="MobiDB-lite"/>
    </source>
</evidence>
<dbReference type="InterPro" id="IPR015854">
    <property type="entry name" value="ABC_transpr_LolD-like"/>
</dbReference>
<feature type="domain" description="ABC transporter" evidence="4">
    <location>
        <begin position="5"/>
        <end position="236"/>
    </location>
</feature>
<dbReference type="Pfam" id="PF00005">
    <property type="entry name" value="ABC_tran"/>
    <property type="match status" value="1"/>
</dbReference>
<dbReference type="InterPro" id="IPR003439">
    <property type="entry name" value="ABC_transporter-like_ATP-bd"/>
</dbReference>
<sequence length="282" mass="29263">MSPELTLDGVTKSFGDDGAVRDVSLGIASGEHVAVVGPSGTGKTTLLRLVSGAIQPDSGRVLLDGEPVVGDAVALAYQGETLVGRRTALANVLAGRLGALPWWRGLVEPLAPVDPDPALSLLDRVGLAEKADARVSSLSAGQRQRVALARALVQDAPIVLADEPTANLDPSTTATVLDVLEESVGDGTLVTVLHDVRLARERYDRVVGLADGQVCFDRPATAVTDALLDELFGPDMDAAKATTESPSVTAPRSTVAETPSAVAQTTNDDDGTSPEERPPWHV</sequence>
<evidence type="ECO:0000313" key="5">
    <source>
        <dbReference type="EMBL" id="EMA43205.1"/>
    </source>
</evidence>
<dbReference type="RefSeq" id="WP_006078763.1">
    <property type="nucleotide sequence ID" value="NZ_AOMD01000030.1"/>
</dbReference>
<dbReference type="GO" id="GO:0016887">
    <property type="term" value="F:ATP hydrolysis activity"/>
    <property type="evidence" value="ECO:0007669"/>
    <property type="project" value="InterPro"/>
</dbReference>
<evidence type="ECO:0000256" key="1">
    <source>
        <dbReference type="ARBA" id="ARBA00022741"/>
    </source>
</evidence>
<dbReference type="GO" id="GO:0005524">
    <property type="term" value="F:ATP binding"/>
    <property type="evidence" value="ECO:0007669"/>
    <property type="project" value="UniProtKB-KW"/>
</dbReference>
<comment type="caution">
    <text evidence="5">The sequence shown here is derived from an EMBL/GenBank/DDBJ whole genome shotgun (WGS) entry which is preliminary data.</text>
</comment>
<evidence type="ECO:0000259" key="4">
    <source>
        <dbReference type="PROSITE" id="PS50893"/>
    </source>
</evidence>
<keyword evidence="2" id="KW-0067">ATP-binding</keyword>
<feature type="compositionally biased region" description="Polar residues" evidence="3">
    <location>
        <begin position="242"/>
        <end position="266"/>
    </location>
</feature>
<dbReference type="Gene3D" id="3.40.50.300">
    <property type="entry name" value="P-loop containing nucleotide triphosphate hydrolases"/>
    <property type="match status" value="1"/>
</dbReference>
<feature type="region of interest" description="Disordered" evidence="3">
    <location>
        <begin position="238"/>
        <end position="282"/>
    </location>
</feature>
<reference evidence="5 6" key="1">
    <citation type="journal article" date="2014" name="PLoS Genet.">
        <title>Phylogenetically driven sequencing of extremely halophilic archaea reveals strategies for static and dynamic osmo-response.</title>
        <authorList>
            <person name="Becker E.A."/>
            <person name="Seitzer P.M."/>
            <person name="Tritt A."/>
            <person name="Larsen D."/>
            <person name="Krusor M."/>
            <person name="Yao A.I."/>
            <person name="Wu D."/>
            <person name="Madern D."/>
            <person name="Eisen J.A."/>
            <person name="Darling A.E."/>
            <person name="Facciotti M.T."/>
        </authorList>
    </citation>
    <scope>NUCLEOTIDE SEQUENCE [LARGE SCALE GENOMIC DNA]</scope>
    <source>
        <strain evidence="5 6">DSM 5350</strain>
    </source>
</reference>
<dbReference type="InParanoid" id="M0MFK1"/>
<dbReference type="SUPFAM" id="SSF52540">
    <property type="entry name" value="P-loop containing nucleoside triphosphate hydrolases"/>
    <property type="match status" value="1"/>
</dbReference>
<dbReference type="InterPro" id="IPR017871">
    <property type="entry name" value="ABC_transporter-like_CS"/>
</dbReference>
<accession>M0MFK1</accession>
<dbReference type="PANTHER" id="PTHR24220">
    <property type="entry name" value="IMPORT ATP-BINDING PROTEIN"/>
    <property type="match status" value="1"/>
</dbReference>
<proteinExistence type="predicted"/>
<dbReference type="InterPro" id="IPR003593">
    <property type="entry name" value="AAA+_ATPase"/>
</dbReference>